<feature type="transmembrane region" description="Helical" evidence="1">
    <location>
        <begin position="43"/>
        <end position="61"/>
    </location>
</feature>
<organism evidence="2 3">
    <name type="scientific">Halobacteriovorax vibrionivorans</name>
    <dbReference type="NCBI Taxonomy" id="2152716"/>
    <lineage>
        <taxon>Bacteria</taxon>
        <taxon>Pseudomonadati</taxon>
        <taxon>Bdellovibrionota</taxon>
        <taxon>Bacteriovoracia</taxon>
        <taxon>Bacteriovoracales</taxon>
        <taxon>Halobacteriovoraceae</taxon>
        <taxon>Halobacteriovorax</taxon>
    </lineage>
</organism>
<keyword evidence="1" id="KW-1133">Transmembrane helix</keyword>
<feature type="transmembrane region" description="Helical" evidence="1">
    <location>
        <begin position="20"/>
        <end position="37"/>
    </location>
</feature>
<comment type="caution">
    <text evidence="2">The sequence shown here is derived from an EMBL/GenBank/DDBJ whole genome shotgun (WGS) entry which is preliminary data.</text>
</comment>
<keyword evidence="3" id="KW-1185">Reference proteome</keyword>
<dbReference type="Proteomes" id="UP000443582">
    <property type="component" value="Unassembled WGS sequence"/>
</dbReference>
<accession>A0ABY0IEA8</accession>
<sequence length="151" mass="17715">MIKYEKNIQYVTIDSYSRNIFLICTFFLLALILTLIFKDPRPATKDIIIFLIPIIATVSILKKRHLELNKPRNTGRLETRSLIRKKFENFGLDEIEEIELNKGRGSGNAGNYFITIKLNNSKRLKIMTTDAFQSNKEINEIYEELRNWIKS</sequence>
<dbReference type="RefSeq" id="WP_115363106.1">
    <property type="nucleotide sequence ID" value="NZ_QDKL01000003.1"/>
</dbReference>
<keyword evidence="1" id="KW-0472">Membrane</keyword>
<gene>
    <name evidence="2" type="ORF">DAY19_12865</name>
</gene>
<reference evidence="3" key="1">
    <citation type="journal article" date="2019" name="Int. J. Syst. Evol. Microbiol.">
        <title>Halobacteriovorax valvorus sp. nov., a novel prokaryotic predator isolated from coastal seawater of China.</title>
        <authorList>
            <person name="Chen M.-X."/>
        </authorList>
    </citation>
    <scope>NUCLEOTIDE SEQUENCE [LARGE SCALE GENOMIC DNA]</scope>
    <source>
        <strain evidence="3">BL9</strain>
    </source>
</reference>
<dbReference type="EMBL" id="QDKL01000003">
    <property type="protein sequence ID" value="RZF20869.1"/>
    <property type="molecule type" value="Genomic_DNA"/>
</dbReference>
<proteinExistence type="predicted"/>
<name>A0ABY0IEA8_9BACT</name>
<evidence type="ECO:0000313" key="3">
    <source>
        <dbReference type="Proteomes" id="UP000443582"/>
    </source>
</evidence>
<keyword evidence="1" id="KW-0812">Transmembrane</keyword>
<evidence type="ECO:0000313" key="2">
    <source>
        <dbReference type="EMBL" id="RZF20869.1"/>
    </source>
</evidence>
<evidence type="ECO:0000256" key="1">
    <source>
        <dbReference type="SAM" id="Phobius"/>
    </source>
</evidence>
<protein>
    <recommendedName>
        <fullName evidence="4">PH domain-containing protein</fullName>
    </recommendedName>
</protein>
<evidence type="ECO:0008006" key="4">
    <source>
        <dbReference type="Google" id="ProtNLM"/>
    </source>
</evidence>